<dbReference type="Proteomes" id="UP000216852">
    <property type="component" value="Unassembled WGS sequence"/>
</dbReference>
<keyword evidence="2" id="KW-1185">Reference proteome</keyword>
<accession>A0ABX4GTE0</accession>
<evidence type="ECO:0000313" key="1">
    <source>
        <dbReference type="EMBL" id="PAD98136.1"/>
    </source>
</evidence>
<gene>
    <name evidence="1" type="ORF">CHH48_19005</name>
</gene>
<comment type="caution">
    <text evidence="1">The sequence shown here is derived from an EMBL/GenBank/DDBJ whole genome shotgun (WGS) entry which is preliminary data.</text>
</comment>
<evidence type="ECO:0008006" key="3">
    <source>
        <dbReference type="Google" id="ProtNLM"/>
    </source>
</evidence>
<evidence type="ECO:0000313" key="2">
    <source>
        <dbReference type="Proteomes" id="UP000216852"/>
    </source>
</evidence>
<sequence>MDKNKTNIFANDNTELLSGVAKKKKKKKKNYTYFMNQTLVNTLNGYADHNDFVVSALVESLLKNHLQEAGMWDPETDAPTDQAKEYINAWAAESMKPEDYEELKKDLDI</sequence>
<dbReference type="RefSeq" id="WP_095220825.1">
    <property type="nucleotide sequence ID" value="NZ_NPBJ01000044.1"/>
</dbReference>
<organism evidence="1 2">
    <name type="scientific">Terribacillus saccharophilus</name>
    <dbReference type="NCBI Taxonomy" id="361277"/>
    <lineage>
        <taxon>Bacteria</taxon>
        <taxon>Bacillati</taxon>
        <taxon>Bacillota</taxon>
        <taxon>Bacilli</taxon>
        <taxon>Bacillales</taxon>
        <taxon>Bacillaceae</taxon>
        <taxon>Terribacillus</taxon>
    </lineage>
</organism>
<reference evidence="1 2" key="1">
    <citation type="submission" date="2017-07" db="EMBL/GenBank/DDBJ databases">
        <title>Isolation and whole genome analysis of endospore-forming bacteria from heroin.</title>
        <authorList>
            <person name="Kalinowski J."/>
            <person name="Ahrens B."/>
            <person name="Al-Dilaimi A."/>
            <person name="Winkler A."/>
            <person name="Wibberg D."/>
            <person name="Schleenbecker U."/>
            <person name="Ruckert C."/>
            <person name="Wolfel R."/>
            <person name="Grass G."/>
        </authorList>
    </citation>
    <scope>NUCLEOTIDE SEQUENCE [LARGE SCALE GENOMIC DNA]</scope>
    <source>
        <strain evidence="1 2">7517-1</strain>
    </source>
</reference>
<dbReference type="EMBL" id="NPBJ01000044">
    <property type="protein sequence ID" value="PAD98136.1"/>
    <property type="molecule type" value="Genomic_DNA"/>
</dbReference>
<proteinExistence type="predicted"/>
<name>A0ABX4GTE0_9BACI</name>
<protein>
    <recommendedName>
        <fullName evidence="3">CopG family transcriptional regulator</fullName>
    </recommendedName>
</protein>